<accession>A0ABT3JW39</accession>
<dbReference type="Proteomes" id="UP001209922">
    <property type="component" value="Unassembled WGS sequence"/>
</dbReference>
<dbReference type="PIRSF" id="PIRSF015283">
    <property type="entry name" value="Regulatory_RpfE"/>
    <property type="match status" value="1"/>
</dbReference>
<proteinExistence type="predicted"/>
<comment type="caution">
    <text evidence="1">The sequence shown here is derived from an EMBL/GenBank/DDBJ whole genome shotgun (WGS) entry which is preliminary data.</text>
</comment>
<dbReference type="InterPro" id="IPR016631">
    <property type="entry name" value="Regulatory_RpfE"/>
</dbReference>
<dbReference type="EMBL" id="JAPCHY010000007">
    <property type="protein sequence ID" value="MCW4472688.1"/>
    <property type="molecule type" value="Genomic_DNA"/>
</dbReference>
<sequence>MATATLLLPARSRFPAAALPEDVARALGRADRQRLEEGGRTQLRRHFSLTPDHWPVAALTRQLDVGDAEGASWLRVDPAYVVPDMQGARMMGHGETLAPTAEDAAALLPALKPLFGDAGFLLDAPVPSRWYLRLPLEAKLPDFAEPDEVLGDDLFGYLPEGDLGRRWRALLTEAQVLLHQHPWNSGRIAQGKPAINSLWFWGGGRLPHAVTSPHVQVRSRDPLLRALARAVGADVDDRQQVDALVDLRQLRSLDQLGGDAIRPLLAAIARGELDRLLLDFADGTRYAIDRGQRWRFWRRPVAALSDD</sequence>
<reference evidence="1 2" key="1">
    <citation type="submission" date="2022-10" db="EMBL/GenBank/DDBJ databases">
        <title>Xanthomonas sp. H13-6.</title>
        <authorList>
            <person name="Liu X."/>
            <person name="Deng Z."/>
            <person name="Jiang Y."/>
            <person name="Yu T."/>
            <person name="Ai J."/>
        </authorList>
    </citation>
    <scope>NUCLEOTIDE SEQUENCE [LARGE SCALE GENOMIC DNA]</scope>
    <source>
        <strain evidence="1 2">H13-6</strain>
    </source>
</reference>
<evidence type="ECO:0000313" key="2">
    <source>
        <dbReference type="Proteomes" id="UP001209922"/>
    </source>
</evidence>
<organism evidence="1 2">
    <name type="scientific">Xanthomonas chitinilytica</name>
    <dbReference type="NCBI Taxonomy" id="2989819"/>
    <lineage>
        <taxon>Bacteria</taxon>
        <taxon>Pseudomonadati</taxon>
        <taxon>Pseudomonadota</taxon>
        <taxon>Gammaproteobacteria</taxon>
        <taxon>Lysobacterales</taxon>
        <taxon>Lysobacteraceae</taxon>
        <taxon>Xanthomonas</taxon>
    </lineage>
</organism>
<keyword evidence="2" id="KW-1185">Reference proteome</keyword>
<gene>
    <name evidence="1" type="ORF">OK345_09240</name>
</gene>
<name>A0ABT3JW39_9XANT</name>
<evidence type="ECO:0000313" key="1">
    <source>
        <dbReference type="EMBL" id="MCW4472688.1"/>
    </source>
</evidence>
<dbReference type="RefSeq" id="WP_265127673.1">
    <property type="nucleotide sequence ID" value="NZ_JAPCHY010000007.1"/>
</dbReference>
<protein>
    <submittedName>
        <fullName evidence="1">Phosphoglycerate mutase</fullName>
    </submittedName>
</protein>